<evidence type="ECO:0000256" key="6">
    <source>
        <dbReference type="ARBA" id="ARBA00023004"/>
    </source>
</evidence>
<evidence type="ECO:0000256" key="13">
    <source>
        <dbReference type="SAM" id="Coils"/>
    </source>
</evidence>
<reference evidence="17 18" key="1">
    <citation type="submission" date="2020-04" db="EMBL/GenBank/DDBJ databases">
        <authorList>
            <person name="Yoon J."/>
        </authorList>
    </citation>
    <scope>NUCLEOTIDE SEQUENCE [LARGE SCALE GENOMIC DNA]</scope>
    <source>
        <strain evidence="17 18">KMU-166</strain>
    </source>
</reference>
<evidence type="ECO:0000256" key="3">
    <source>
        <dbReference type="ARBA" id="ARBA00022452"/>
    </source>
</evidence>
<comment type="subcellular location">
    <subcellularLocation>
        <location evidence="1 11">Cell outer membrane</location>
        <topology evidence="1 11">Multi-pass membrane protein</topology>
    </subcellularLocation>
</comment>
<feature type="coiled-coil region" evidence="13">
    <location>
        <begin position="25"/>
        <end position="52"/>
    </location>
</feature>
<organism evidence="17 18">
    <name type="scientific">Spongiibacter thalassae</name>
    <dbReference type="NCBI Taxonomy" id="2721624"/>
    <lineage>
        <taxon>Bacteria</taxon>
        <taxon>Pseudomonadati</taxon>
        <taxon>Pseudomonadota</taxon>
        <taxon>Gammaproteobacteria</taxon>
        <taxon>Cellvibrionales</taxon>
        <taxon>Spongiibacteraceae</taxon>
        <taxon>Spongiibacter</taxon>
    </lineage>
</organism>
<evidence type="ECO:0000259" key="16">
    <source>
        <dbReference type="Pfam" id="PF07715"/>
    </source>
</evidence>
<keyword evidence="7" id="KW-0406">Ion transport</keyword>
<dbReference type="PANTHER" id="PTHR32552:SF81">
    <property type="entry name" value="TONB-DEPENDENT OUTER MEMBRANE RECEPTOR"/>
    <property type="match status" value="1"/>
</dbReference>
<evidence type="ECO:0000313" key="18">
    <source>
        <dbReference type="Proteomes" id="UP000765845"/>
    </source>
</evidence>
<dbReference type="Proteomes" id="UP000765845">
    <property type="component" value="Unassembled WGS sequence"/>
</dbReference>
<evidence type="ECO:0000256" key="12">
    <source>
        <dbReference type="RuleBase" id="RU003357"/>
    </source>
</evidence>
<keyword evidence="9 11" id="KW-0472">Membrane</keyword>
<dbReference type="EMBL" id="JAAWWK010000001">
    <property type="protein sequence ID" value="NKI16567.1"/>
    <property type="molecule type" value="Genomic_DNA"/>
</dbReference>
<evidence type="ECO:0000256" key="9">
    <source>
        <dbReference type="ARBA" id="ARBA00023136"/>
    </source>
</evidence>
<evidence type="ECO:0000256" key="5">
    <source>
        <dbReference type="ARBA" id="ARBA00022692"/>
    </source>
</evidence>
<evidence type="ECO:0000256" key="8">
    <source>
        <dbReference type="ARBA" id="ARBA00023077"/>
    </source>
</evidence>
<evidence type="ECO:0000256" key="1">
    <source>
        <dbReference type="ARBA" id="ARBA00004571"/>
    </source>
</evidence>
<keyword evidence="4" id="KW-0410">Iron transport</keyword>
<evidence type="ECO:0000256" key="10">
    <source>
        <dbReference type="ARBA" id="ARBA00023237"/>
    </source>
</evidence>
<sequence length="781" mass="84501">MNLLCKKASCKKALCKKTVLAIAIAMAAEQSLAALEEVVVTARRKAENLQDVPAAVTNFGAESLQDAAIQDISGIANVTPSLVFSSANGASINPIISLRGQVQNDPSVITLDPSVGVYLDEVYLGRAPGSLLDMFDVARVEVLKGPQGTLYGRNTTGGALKVIPNKAEPGGETGGFLRVMAGNYGALHREGAINIPLGETLAARLSYSLRERNGHANATLVAQDDPEQVIGHSTPGGKDTEGYRANILWDASNNLTLELGYDYSDTRTNGTPSYDQAGDRARTNAAGALSEYQRSSDDFYSYWTDVPSRARATTEGTYLKGIYDSSAGEFKAIYALRDLDFPFLVDADGTSAKGVIQDAHQTAEQTSLELQYSNSFFDDRVSLVFGYYDFEESGGDEFTTYASEVVAAALGFPAPPAIPPGSVPLLDQYGDAYFENTSESFFFQLSVDLLDNLSVTVGARDVTETKLLDLDTRDTGLANDLLGPDSNAVAIAAGTQTDNCPYAPDAPGVTNDGESCNFNQSTDYEYKVWTLSADWSLSDTTMLYLKKSRGARSGGQNFRGRNAETLVPFDPEFVVDLEAGLKTDFFDNRVRLNLATYHSDYCAIQFSNVVEISTFVENLGDATIDGSELELTVSMSDNFTVIATGTLLNFEYDDESKEGPYAPNKKASLSLNYKHPFHWGEIGSALNYSYSAKTALDNDANAFRHNPYHSQEAVSFVSTTAYVNLTELDLRIGLFVTNLTDEETYANIIPSFLDADPTTGGTTTLGEPRRFGVEATWQFTL</sequence>
<keyword evidence="14" id="KW-0732">Signal</keyword>
<keyword evidence="17" id="KW-0675">Receptor</keyword>
<keyword evidence="13" id="KW-0175">Coiled coil</keyword>
<feature type="chain" id="PRO_5046364428" evidence="14">
    <location>
        <begin position="28"/>
        <end position="781"/>
    </location>
</feature>
<evidence type="ECO:0000256" key="7">
    <source>
        <dbReference type="ARBA" id="ARBA00023065"/>
    </source>
</evidence>
<dbReference type="SUPFAM" id="SSF56935">
    <property type="entry name" value="Porins"/>
    <property type="match status" value="1"/>
</dbReference>
<evidence type="ECO:0000256" key="4">
    <source>
        <dbReference type="ARBA" id="ARBA00022496"/>
    </source>
</evidence>
<feature type="domain" description="TonB-dependent receptor plug" evidence="16">
    <location>
        <begin position="49"/>
        <end position="159"/>
    </location>
</feature>
<comment type="similarity">
    <text evidence="11 12">Belongs to the TonB-dependent receptor family.</text>
</comment>
<dbReference type="Pfam" id="PF00593">
    <property type="entry name" value="TonB_dep_Rec_b-barrel"/>
    <property type="match status" value="1"/>
</dbReference>
<feature type="domain" description="TonB-dependent receptor-like beta-barrel" evidence="15">
    <location>
        <begin position="251"/>
        <end position="739"/>
    </location>
</feature>
<keyword evidence="10 11" id="KW-0998">Cell outer membrane</keyword>
<dbReference type="Pfam" id="PF07715">
    <property type="entry name" value="Plug"/>
    <property type="match status" value="1"/>
</dbReference>
<gene>
    <name evidence="17" type="ORF">HCU74_03930</name>
</gene>
<dbReference type="InterPro" id="IPR012910">
    <property type="entry name" value="Plug_dom"/>
</dbReference>
<dbReference type="PANTHER" id="PTHR32552">
    <property type="entry name" value="FERRICHROME IRON RECEPTOR-RELATED"/>
    <property type="match status" value="1"/>
</dbReference>
<keyword evidence="18" id="KW-1185">Reference proteome</keyword>
<dbReference type="InterPro" id="IPR039426">
    <property type="entry name" value="TonB-dep_rcpt-like"/>
</dbReference>
<keyword evidence="6" id="KW-0408">Iron</keyword>
<keyword evidence="5 11" id="KW-0812">Transmembrane</keyword>
<dbReference type="RefSeq" id="WP_168449082.1">
    <property type="nucleotide sequence ID" value="NZ_JAAWWK010000001.1"/>
</dbReference>
<evidence type="ECO:0000256" key="11">
    <source>
        <dbReference type="PROSITE-ProRule" id="PRU01360"/>
    </source>
</evidence>
<evidence type="ECO:0000259" key="15">
    <source>
        <dbReference type="Pfam" id="PF00593"/>
    </source>
</evidence>
<dbReference type="PROSITE" id="PS52016">
    <property type="entry name" value="TONB_DEPENDENT_REC_3"/>
    <property type="match status" value="1"/>
</dbReference>
<evidence type="ECO:0000256" key="2">
    <source>
        <dbReference type="ARBA" id="ARBA00022448"/>
    </source>
</evidence>
<dbReference type="Gene3D" id="2.40.170.20">
    <property type="entry name" value="TonB-dependent receptor, beta-barrel domain"/>
    <property type="match status" value="1"/>
</dbReference>
<name>A0ABX1GDK1_9GAMM</name>
<keyword evidence="8 12" id="KW-0798">TonB box</keyword>
<comment type="caution">
    <text evidence="17">The sequence shown here is derived from an EMBL/GenBank/DDBJ whole genome shotgun (WGS) entry which is preliminary data.</text>
</comment>
<feature type="signal peptide" evidence="14">
    <location>
        <begin position="1"/>
        <end position="27"/>
    </location>
</feature>
<evidence type="ECO:0000256" key="14">
    <source>
        <dbReference type="SAM" id="SignalP"/>
    </source>
</evidence>
<dbReference type="InterPro" id="IPR036942">
    <property type="entry name" value="Beta-barrel_TonB_sf"/>
</dbReference>
<keyword evidence="3 11" id="KW-1134">Transmembrane beta strand</keyword>
<protein>
    <submittedName>
        <fullName evidence="17">TonB-dependent receptor</fullName>
    </submittedName>
</protein>
<accession>A0ABX1GDK1</accession>
<keyword evidence="2 11" id="KW-0813">Transport</keyword>
<evidence type="ECO:0000313" key="17">
    <source>
        <dbReference type="EMBL" id="NKI16567.1"/>
    </source>
</evidence>
<proteinExistence type="inferred from homology"/>
<dbReference type="InterPro" id="IPR000531">
    <property type="entry name" value="Beta-barrel_TonB"/>
</dbReference>